<evidence type="ECO:0000313" key="3">
    <source>
        <dbReference type="Proteomes" id="UP000011082"/>
    </source>
</evidence>
<dbReference type="RefSeq" id="XP_007605645.1">
    <property type="nucleotide sequence ID" value="XM_007605583.1"/>
</dbReference>
<organism evidence="2 3">
    <name type="scientific">Vittaforma corneae (strain ATCC 50505)</name>
    <name type="common">Microsporidian parasite</name>
    <name type="synonym">Nosema corneum</name>
    <dbReference type="NCBI Taxonomy" id="993615"/>
    <lineage>
        <taxon>Eukaryota</taxon>
        <taxon>Fungi</taxon>
        <taxon>Fungi incertae sedis</taxon>
        <taxon>Microsporidia</taxon>
        <taxon>Nosematidae</taxon>
        <taxon>Vittaforma</taxon>
    </lineage>
</organism>
<dbReference type="PROSITE" id="PS51257">
    <property type="entry name" value="PROKAR_LIPOPROTEIN"/>
    <property type="match status" value="1"/>
</dbReference>
<name>L2GIQ2_VITCO</name>
<keyword evidence="1" id="KW-0732">Signal</keyword>
<evidence type="ECO:0000256" key="1">
    <source>
        <dbReference type="SAM" id="SignalP"/>
    </source>
</evidence>
<dbReference type="VEuPathDB" id="MicrosporidiaDB:VICG_02200"/>
<accession>L2GIQ2</accession>
<dbReference type="AlphaFoldDB" id="L2GIQ2"/>
<keyword evidence="3" id="KW-1185">Reference proteome</keyword>
<reference evidence="3" key="1">
    <citation type="submission" date="2011-05" db="EMBL/GenBank/DDBJ databases">
        <title>The genome sequence of Vittaforma corneae strain ATCC 50505.</title>
        <authorList>
            <consortium name="The Broad Institute Genome Sequencing Platform"/>
            <person name="Cuomo C."/>
            <person name="Didier E."/>
            <person name="Bowers L."/>
            <person name="Young S.K."/>
            <person name="Zeng Q."/>
            <person name="Gargeya S."/>
            <person name="Fitzgerald M."/>
            <person name="Haas B."/>
            <person name="Abouelleil A."/>
            <person name="Alvarado L."/>
            <person name="Arachchi H.M."/>
            <person name="Berlin A."/>
            <person name="Chapman S.B."/>
            <person name="Gearin G."/>
            <person name="Goldberg J."/>
            <person name="Griggs A."/>
            <person name="Gujja S."/>
            <person name="Hansen M."/>
            <person name="Heiman D."/>
            <person name="Howarth C."/>
            <person name="Larimer J."/>
            <person name="Lui A."/>
            <person name="MacDonald P.J.P."/>
            <person name="McCowen C."/>
            <person name="Montmayeur A."/>
            <person name="Murphy C."/>
            <person name="Neiman D."/>
            <person name="Pearson M."/>
            <person name="Priest M."/>
            <person name="Roberts A."/>
            <person name="Saif S."/>
            <person name="Shea T."/>
            <person name="Sisk P."/>
            <person name="Stolte C."/>
            <person name="Sykes S."/>
            <person name="Wortman J."/>
            <person name="Nusbaum C."/>
            <person name="Birren B."/>
        </authorList>
    </citation>
    <scope>NUCLEOTIDE SEQUENCE [LARGE SCALE GENOMIC DNA]</scope>
    <source>
        <strain evidence="3">ATCC 50505</strain>
    </source>
</reference>
<protein>
    <recommendedName>
        <fullName evidence="4">Lipoprotein</fullName>
    </recommendedName>
</protein>
<proteinExistence type="predicted"/>
<feature type="non-terminal residue" evidence="2">
    <location>
        <position position="170"/>
    </location>
</feature>
<dbReference type="EMBL" id="JH370264">
    <property type="protein sequence ID" value="ELA40763.1"/>
    <property type="molecule type" value="Genomic_DNA"/>
</dbReference>
<evidence type="ECO:0008006" key="4">
    <source>
        <dbReference type="Google" id="ProtNLM"/>
    </source>
</evidence>
<dbReference type="InParanoid" id="L2GIQ2"/>
<dbReference type="HOGENOM" id="CLU_1574539_0_0_1"/>
<dbReference type="GeneID" id="19882910"/>
<gene>
    <name evidence="2" type="ORF">VICG_02200</name>
</gene>
<sequence>MILASKRLGFAIVLLSMASCSSGQENFINTVNNLAGIFEASAGAIRSEAVGPGSTSTLLFSSLKQYSDAAFEIRFCTPDLPSIDVFSSLKQALINAPEYILQDLIKNQTSISQPVDLERYLAILVQDAVYPVTKEHKNDICNAITKAAEALGHKLSNYESNELLDRFIVI</sequence>
<feature type="signal peptide" evidence="1">
    <location>
        <begin position="1"/>
        <end position="23"/>
    </location>
</feature>
<evidence type="ECO:0000313" key="2">
    <source>
        <dbReference type="EMBL" id="ELA40763.1"/>
    </source>
</evidence>
<dbReference type="Proteomes" id="UP000011082">
    <property type="component" value="Unassembled WGS sequence"/>
</dbReference>
<feature type="chain" id="PRO_5003959897" description="Lipoprotein" evidence="1">
    <location>
        <begin position="24"/>
        <end position="170"/>
    </location>
</feature>